<dbReference type="GO" id="GO:0071973">
    <property type="term" value="P:bacterial-type flagellum-dependent cell motility"/>
    <property type="evidence" value="ECO:0007669"/>
    <property type="project" value="InterPro"/>
</dbReference>
<accession>H7ELG9</accession>
<dbReference type="Pfam" id="PF02050">
    <property type="entry name" value="FliJ"/>
    <property type="match status" value="1"/>
</dbReference>
<keyword evidence="11" id="KW-0282">Flagellum</keyword>
<dbReference type="PATRIC" id="fig|907348.3.peg.1757"/>
<comment type="subcellular location">
    <subcellularLocation>
        <location evidence="1">Cell membrane</location>
        <topology evidence="1">Peripheral membrane protein</topology>
        <orientation evidence="1">Cytoplasmic side</orientation>
    </subcellularLocation>
</comment>
<dbReference type="eggNOG" id="COG2882">
    <property type="taxonomic scope" value="Bacteria"/>
</dbReference>
<comment type="similarity">
    <text evidence="2">Belongs to the FliJ family.</text>
</comment>
<dbReference type="GO" id="GO:0005886">
    <property type="term" value="C:plasma membrane"/>
    <property type="evidence" value="ECO:0007669"/>
    <property type="project" value="UniProtKB-SubCell"/>
</dbReference>
<reference evidence="11 12" key="1">
    <citation type="submission" date="2011-09" db="EMBL/GenBank/DDBJ databases">
        <title>The draft genome of Treponema saccharophilum DSM 2985.</title>
        <authorList>
            <consortium name="US DOE Joint Genome Institute (JGI-PGF)"/>
            <person name="Lucas S."/>
            <person name="Copeland A."/>
            <person name="Lapidus A."/>
            <person name="Glavina del Rio T."/>
            <person name="Dalin E."/>
            <person name="Tice H."/>
            <person name="Bruce D."/>
            <person name="Goodwin L."/>
            <person name="Pitluck S."/>
            <person name="Peters L."/>
            <person name="Kyrpides N."/>
            <person name="Mavromatis K."/>
            <person name="Ivanova N."/>
            <person name="Markowitz V."/>
            <person name="Cheng J.-F."/>
            <person name="Hugenholtz P."/>
            <person name="Woyke T."/>
            <person name="Wu D."/>
            <person name="Gronow S."/>
            <person name="Wellnitz S."/>
            <person name="Brambilla E."/>
            <person name="Klenk H.-P."/>
            <person name="Eisen J.A."/>
        </authorList>
    </citation>
    <scope>NUCLEOTIDE SEQUENCE [LARGE SCALE GENOMIC DNA]</scope>
    <source>
        <strain evidence="11 12">DSM 2985</strain>
    </source>
</reference>
<dbReference type="OrthoDB" id="1707704at2"/>
<evidence type="ECO:0000256" key="8">
    <source>
        <dbReference type="ARBA" id="ARBA00022927"/>
    </source>
</evidence>
<evidence type="ECO:0000256" key="7">
    <source>
        <dbReference type="ARBA" id="ARBA00022795"/>
    </source>
</evidence>
<dbReference type="RefSeq" id="WP_002704790.1">
    <property type="nucleotide sequence ID" value="NZ_AGRW01000049.1"/>
</dbReference>
<dbReference type="GO" id="GO:0009288">
    <property type="term" value="C:bacterial-type flagellum"/>
    <property type="evidence" value="ECO:0007669"/>
    <property type="project" value="InterPro"/>
</dbReference>
<dbReference type="NCBIfam" id="TIGR02473">
    <property type="entry name" value="flagell_FliJ"/>
    <property type="match status" value="1"/>
</dbReference>
<keyword evidence="8" id="KW-0653">Protein transport</keyword>
<name>H7ELG9_9SPIR</name>
<dbReference type="InterPro" id="IPR012823">
    <property type="entry name" value="Flagell_FliJ"/>
</dbReference>
<gene>
    <name evidence="11" type="ORF">TresaDRAFT_1119</name>
</gene>
<evidence type="ECO:0000313" key="12">
    <source>
        <dbReference type="Proteomes" id="UP000003571"/>
    </source>
</evidence>
<dbReference type="Proteomes" id="UP000003571">
    <property type="component" value="Unassembled WGS sequence"/>
</dbReference>
<evidence type="ECO:0000256" key="1">
    <source>
        <dbReference type="ARBA" id="ARBA00004413"/>
    </source>
</evidence>
<evidence type="ECO:0000256" key="4">
    <source>
        <dbReference type="ARBA" id="ARBA00022448"/>
    </source>
</evidence>
<evidence type="ECO:0000256" key="9">
    <source>
        <dbReference type="ARBA" id="ARBA00023136"/>
    </source>
</evidence>
<evidence type="ECO:0000256" key="2">
    <source>
        <dbReference type="ARBA" id="ARBA00010004"/>
    </source>
</evidence>
<dbReference type="Gene3D" id="1.10.287.1700">
    <property type="match status" value="1"/>
</dbReference>
<evidence type="ECO:0000256" key="6">
    <source>
        <dbReference type="ARBA" id="ARBA00022500"/>
    </source>
</evidence>
<evidence type="ECO:0000313" key="11">
    <source>
        <dbReference type="EMBL" id="EIC01510.1"/>
    </source>
</evidence>
<organism evidence="11 12">
    <name type="scientific">Treponema saccharophilum DSM 2985</name>
    <dbReference type="NCBI Taxonomy" id="907348"/>
    <lineage>
        <taxon>Bacteria</taxon>
        <taxon>Pseudomonadati</taxon>
        <taxon>Spirochaetota</taxon>
        <taxon>Spirochaetia</taxon>
        <taxon>Spirochaetales</taxon>
        <taxon>Treponemataceae</taxon>
        <taxon>Treponema</taxon>
    </lineage>
</organism>
<dbReference type="GO" id="GO:0015031">
    <property type="term" value="P:protein transport"/>
    <property type="evidence" value="ECO:0007669"/>
    <property type="project" value="UniProtKB-KW"/>
</dbReference>
<keyword evidence="9" id="KW-0472">Membrane</keyword>
<proteinExistence type="inferred from homology"/>
<evidence type="ECO:0000256" key="3">
    <source>
        <dbReference type="ARBA" id="ARBA00020392"/>
    </source>
</evidence>
<dbReference type="GO" id="GO:0006935">
    <property type="term" value="P:chemotaxis"/>
    <property type="evidence" value="ECO:0007669"/>
    <property type="project" value="UniProtKB-KW"/>
</dbReference>
<evidence type="ECO:0000256" key="5">
    <source>
        <dbReference type="ARBA" id="ARBA00022475"/>
    </source>
</evidence>
<dbReference type="STRING" id="907348.TresaDRAFT_1119"/>
<dbReference type="GO" id="GO:0044781">
    <property type="term" value="P:bacterial-type flagellum organization"/>
    <property type="evidence" value="ECO:0007669"/>
    <property type="project" value="UniProtKB-KW"/>
</dbReference>
<comment type="caution">
    <text evidence="11">The sequence shown here is derived from an EMBL/GenBank/DDBJ whole genome shotgun (WGS) entry which is preliminary data.</text>
</comment>
<keyword evidence="7" id="KW-1005">Bacterial flagellum biogenesis</keyword>
<keyword evidence="12" id="KW-1185">Reference proteome</keyword>
<dbReference type="EMBL" id="AGRW01000049">
    <property type="protein sequence ID" value="EIC01510.1"/>
    <property type="molecule type" value="Genomic_DNA"/>
</dbReference>
<protein>
    <recommendedName>
        <fullName evidence="3">Flagellar FliJ protein</fullName>
    </recommendedName>
</protein>
<keyword evidence="5" id="KW-1003">Cell membrane</keyword>
<sequence>MKRFSFSLQKVLDLREFEKNQAQTELGKAVSEERKIQDTMDMIAQARAASVHEADGMTDIRSLYGVNQYFKLLDQRRDQMAAELAKAKLVTEEKRAVMREAMKKVKVLENLREHRVMAWKKQLQKEEDDAIDDIVTSRFKNSSDIIGSGCIDEEIAASGADGDSLF</sequence>
<dbReference type="AlphaFoldDB" id="H7ELG9"/>
<dbReference type="InterPro" id="IPR053716">
    <property type="entry name" value="Flag_assembly_chemotaxis_eff"/>
</dbReference>
<keyword evidence="11" id="KW-0966">Cell projection</keyword>
<evidence type="ECO:0000256" key="10">
    <source>
        <dbReference type="ARBA" id="ARBA00023225"/>
    </source>
</evidence>
<keyword evidence="10" id="KW-1006">Bacterial flagellum protein export</keyword>
<keyword evidence="6" id="KW-0145">Chemotaxis</keyword>
<keyword evidence="11" id="KW-0969">Cilium</keyword>
<keyword evidence="4" id="KW-0813">Transport</keyword>